<keyword evidence="9 11" id="KW-0739">Sodium transport</keyword>
<dbReference type="PANTHER" id="PTHR11690:SF248">
    <property type="entry name" value="PICKPOCKET 17, ISOFORM A"/>
    <property type="match status" value="1"/>
</dbReference>
<dbReference type="InterPro" id="IPR001873">
    <property type="entry name" value="ENaC"/>
</dbReference>
<dbReference type="Pfam" id="PF00858">
    <property type="entry name" value="ASC"/>
    <property type="match status" value="1"/>
</dbReference>
<comment type="similarity">
    <text evidence="11">Belongs to the amiloride-sensitive sodium channel (TC 1.A.6) family.</text>
</comment>
<evidence type="ECO:0000256" key="10">
    <source>
        <dbReference type="ARBA" id="ARBA00023303"/>
    </source>
</evidence>
<sequence>MLWKQQPQQQQQSGIAEIIQESLRKSSIRGLPRILGAKSRLMRGFWTATVLILFACLAQNIHNLVDSYRRADTIINTKQWTSQDRQFPTVTICNLNPFSASNRLVKQRGSLTPSEYRDRVIHMTKEANRRGLIDKEEMDLYQDELLNLKAYYDNIDVYLKKYMESYPLILSKSCKIYYRKGNVRKSRKCDSIERSYVFDYTNCYSVNVYSTKDELVEKVVISTLTHSEDEGVKCSRCIVDNPQSLRQGVIMHLHPHNQYPLYIKEGLYIAPGTQNIIQVKQRKYNLIKDCSTDHPTWVHFYVNDAKKSSHHTRELCSTIAKHAAVKRACNCSIEAFPHLSARKNQYDSCYQQNLSSPVINTKLLDCVADIEGRHHQTCGSTAATEADTISGKNCARPCNTEDFSVAHTSTLGATKGSALDIYRHYIRGVVNIPSK</sequence>
<organism evidence="12 13">
    <name type="scientific">Macrostomum lignano</name>
    <dbReference type="NCBI Taxonomy" id="282301"/>
    <lineage>
        <taxon>Eukaryota</taxon>
        <taxon>Metazoa</taxon>
        <taxon>Spiralia</taxon>
        <taxon>Lophotrochozoa</taxon>
        <taxon>Platyhelminthes</taxon>
        <taxon>Rhabditophora</taxon>
        <taxon>Macrostomorpha</taxon>
        <taxon>Macrostomida</taxon>
        <taxon>Macrostomidae</taxon>
        <taxon>Macrostomum</taxon>
    </lineage>
</organism>
<keyword evidence="4 11" id="KW-0812">Transmembrane</keyword>
<protein>
    <submittedName>
        <fullName evidence="13">Acid-sensing ion channel 1</fullName>
    </submittedName>
</protein>
<keyword evidence="10 11" id="KW-0407">Ion channel</keyword>
<keyword evidence="8" id="KW-0472">Membrane</keyword>
<keyword evidence="6" id="KW-0915">Sodium</keyword>
<dbReference type="Gene3D" id="2.60.470.10">
    <property type="entry name" value="Acid-sensing ion channels like domains"/>
    <property type="match status" value="1"/>
</dbReference>
<dbReference type="AlphaFoldDB" id="A0A1I8JKB9"/>
<name>A0A1I8JKB9_9PLAT</name>
<evidence type="ECO:0000256" key="1">
    <source>
        <dbReference type="ARBA" id="ARBA00004141"/>
    </source>
</evidence>
<comment type="subcellular location">
    <subcellularLocation>
        <location evidence="1">Membrane</location>
        <topology evidence="1">Multi-pass membrane protein</topology>
    </subcellularLocation>
</comment>
<evidence type="ECO:0000256" key="6">
    <source>
        <dbReference type="ARBA" id="ARBA00023053"/>
    </source>
</evidence>
<dbReference type="PRINTS" id="PR01078">
    <property type="entry name" value="AMINACHANNEL"/>
</dbReference>
<evidence type="ECO:0000256" key="5">
    <source>
        <dbReference type="ARBA" id="ARBA00022989"/>
    </source>
</evidence>
<evidence type="ECO:0000256" key="9">
    <source>
        <dbReference type="ARBA" id="ARBA00023201"/>
    </source>
</evidence>
<evidence type="ECO:0000313" key="13">
    <source>
        <dbReference type="WBParaSite" id="maker-uti_cns_0048238-snap-gene-0.7-mRNA-1"/>
    </source>
</evidence>
<reference evidence="13" key="1">
    <citation type="submission" date="2016-11" db="UniProtKB">
        <authorList>
            <consortium name="WormBaseParasite"/>
        </authorList>
    </citation>
    <scope>IDENTIFICATION</scope>
</reference>
<evidence type="ECO:0000256" key="7">
    <source>
        <dbReference type="ARBA" id="ARBA00023065"/>
    </source>
</evidence>
<keyword evidence="5" id="KW-1133">Transmembrane helix</keyword>
<proteinExistence type="inferred from homology"/>
<evidence type="ECO:0000256" key="4">
    <source>
        <dbReference type="ARBA" id="ARBA00022692"/>
    </source>
</evidence>
<keyword evidence="2 11" id="KW-0813">Transport</keyword>
<keyword evidence="12" id="KW-1185">Reference proteome</keyword>
<evidence type="ECO:0000256" key="8">
    <source>
        <dbReference type="ARBA" id="ARBA00023136"/>
    </source>
</evidence>
<dbReference type="Proteomes" id="UP000095280">
    <property type="component" value="Unplaced"/>
</dbReference>
<dbReference type="GO" id="GO:0005886">
    <property type="term" value="C:plasma membrane"/>
    <property type="evidence" value="ECO:0007669"/>
    <property type="project" value="TreeGrafter"/>
</dbReference>
<keyword evidence="7 11" id="KW-0406">Ion transport</keyword>
<evidence type="ECO:0000313" key="12">
    <source>
        <dbReference type="Proteomes" id="UP000095280"/>
    </source>
</evidence>
<accession>A0A1I8JKB9</accession>
<keyword evidence="3 11" id="KW-0894">Sodium channel</keyword>
<dbReference type="WBParaSite" id="maker-uti_cns_0048238-snap-gene-0.7-mRNA-1">
    <property type="protein sequence ID" value="maker-uti_cns_0048238-snap-gene-0.7-mRNA-1"/>
    <property type="gene ID" value="maker-uti_cns_0048238-snap-gene-0.7"/>
</dbReference>
<dbReference type="PANTHER" id="PTHR11690">
    <property type="entry name" value="AMILORIDE-SENSITIVE SODIUM CHANNEL-RELATED"/>
    <property type="match status" value="1"/>
</dbReference>
<dbReference type="GO" id="GO:0015280">
    <property type="term" value="F:ligand-gated sodium channel activity"/>
    <property type="evidence" value="ECO:0007669"/>
    <property type="project" value="TreeGrafter"/>
</dbReference>
<evidence type="ECO:0000256" key="11">
    <source>
        <dbReference type="RuleBase" id="RU000679"/>
    </source>
</evidence>
<evidence type="ECO:0000256" key="3">
    <source>
        <dbReference type="ARBA" id="ARBA00022461"/>
    </source>
</evidence>
<evidence type="ECO:0000256" key="2">
    <source>
        <dbReference type="ARBA" id="ARBA00022448"/>
    </source>
</evidence>